<dbReference type="PANTHER" id="PTHR11259:SF2">
    <property type="entry name" value="GH16429P"/>
    <property type="match status" value="1"/>
</dbReference>
<dbReference type="Pfam" id="PF04670">
    <property type="entry name" value="Gtr1_RagA"/>
    <property type="match status" value="1"/>
</dbReference>
<evidence type="ECO:0000256" key="1">
    <source>
        <dbReference type="ARBA" id="ARBA00022741"/>
    </source>
</evidence>
<proteinExistence type="predicted"/>
<dbReference type="GO" id="GO:0003924">
    <property type="term" value="F:GTPase activity"/>
    <property type="evidence" value="ECO:0007669"/>
    <property type="project" value="TreeGrafter"/>
</dbReference>
<dbReference type="PROSITE" id="PS51417">
    <property type="entry name" value="ARF"/>
    <property type="match status" value="1"/>
</dbReference>
<dbReference type="GO" id="GO:1990131">
    <property type="term" value="C:Gtr1-Gtr2 GTPase complex"/>
    <property type="evidence" value="ECO:0007669"/>
    <property type="project" value="TreeGrafter"/>
</dbReference>
<dbReference type="Gene3D" id="3.40.50.300">
    <property type="entry name" value="P-loop containing nucleotide triphosphate hydrolases"/>
    <property type="match status" value="1"/>
</dbReference>
<dbReference type="InterPro" id="IPR006762">
    <property type="entry name" value="Gtr1_RagA"/>
</dbReference>
<name>X1FXM2_9ZZZZ</name>
<accession>X1FXM2</accession>
<evidence type="ECO:0000256" key="2">
    <source>
        <dbReference type="ARBA" id="ARBA00023134"/>
    </source>
</evidence>
<organism evidence="3">
    <name type="scientific">marine sediment metagenome</name>
    <dbReference type="NCBI Taxonomy" id="412755"/>
    <lineage>
        <taxon>unclassified sequences</taxon>
        <taxon>metagenomes</taxon>
        <taxon>ecological metagenomes</taxon>
    </lineage>
</organism>
<reference evidence="3" key="1">
    <citation type="journal article" date="2014" name="Front. Microbiol.">
        <title>High frequency of phylogenetically diverse reductive dehalogenase-homologous genes in deep subseafloor sedimentary metagenomes.</title>
        <authorList>
            <person name="Kawai M."/>
            <person name="Futagami T."/>
            <person name="Toyoda A."/>
            <person name="Takaki Y."/>
            <person name="Nishi S."/>
            <person name="Hori S."/>
            <person name="Arai W."/>
            <person name="Tsubouchi T."/>
            <person name="Morono Y."/>
            <person name="Uchiyama I."/>
            <person name="Ito T."/>
            <person name="Fujiyama A."/>
            <person name="Inagaki F."/>
            <person name="Takami H."/>
        </authorList>
    </citation>
    <scope>NUCLEOTIDE SEQUENCE</scope>
    <source>
        <strain evidence="3">Expedition CK06-06</strain>
    </source>
</reference>
<keyword evidence="1" id="KW-0547">Nucleotide-binding</keyword>
<dbReference type="GO" id="GO:0010507">
    <property type="term" value="P:negative regulation of autophagy"/>
    <property type="evidence" value="ECO:0007669"/>
    <property type="project" value="TreeGrafter"/>
</dbReference>
<dbReference type="GO" id="GO:0005525">
    <property type="term" value="F:GTP binding"/>
    <property type="evidence" value="ECO:0007669"/>
    <property type="project" value="UniProtKB-KW"/>
</dbReference>
<dbReference type="GO" id="GO:0005764">
    <property type="term" value="C:lysosome"/>
    <property type="evidence" value="ECO:0007669"/>
    <property type="project" value="TreeGrafter"/>
</dbReference>
<dbReference type="AlphaFoldDB" id="X1FXM2"/>
<dbReference type="InterPro" id="IPR027417">
    <property type="entry name" value="P-loop_NTPase"/>
</dbReference>
<evidence type="ECO:0008006" key="4">
    <source>
        <dbReference type="Google" id="ProtNLM"/>
    </source>
</evidence>
<keyword evidence="2" id="KW-0342">GTP-binding</keyword>
<dbReference type="GO" id="GO:0005634">
    <property type="term" value="C:nucleus"/>
    <property type="evidence" value="ECO:0007669"/>
    <property type="project" value="TreeGrafter"/>
</dbReference>
<dbReference type="EMBL" id="BARU01006590">
    <property type="protein sequence ID" value="GAH34069.1"/>
    <property type="molecule type" value="Genomic_DNA"/>
</dbReference>
<protein>
    <recommendedName>
        <fullName evidence="4">GTP-binding protein</fullName>
    </recommendedName>
</protein>
<sequence>MDRAGKTSFLHAVKQRYSEIIKTLPTKGVARSEEKIFEEQNSKISLWDLGGQKKYRDKFIEQRKVYLYNVDLLYYFIDIQDSERISEAIELFGTVINSLIELEEFPPIVICLNKFDPDIKNAKDIKKNIKIVNENIKNLSERFFVKIFQISIFDHWSLISAYSYGLSQLSPNRELFQNQLKHFAKKINSDAILLLNENGIILSNFSKSGISEKVFEISAPHFQTLYKTFKEFKILKQDFLISSGITSESKKIMFKRIPVEKYNLYLLLFMEKELNIEKIDKNLPKLSKNLNELIQTYI</sequence>
<dbReference type="PANTHER" id="PTHR11259">
    <property type="entry name" value="RAS-RELATED GTP BINDING RAG/GTR YEAST"/>
    <property type="match status" value="1"/>
</dbReference>
<comment type="caution">
    <text evidence="3">The sequence shown here is derived from an EMBL/GenBank/DDBJ whole genome shotgun (WGS) entry which is preliminary data.</text>
</comment>
<evidence type="ECO:0000313" key="3">
    <source>
        <dbReference type="EMBL" id="GAH34069.1"/>
    </source>
</evidence>
<gene>
    <name evidence="3" type="ORF">S03H2_12970</name>
</gene>
<dbReference type="GO" id="GO:1904263">
    <property type="term" value="P:positive regulation of TORC1 signaling"/>
    <property type="evidence" value="ECO:0007669"/>
    <property type="project" value="TreeGrafter"/>
</dbReference>
<dbReference type="SUPFAM" id="SSF52540">
    <property type="entry name" value="P-loop containing nucleoside triphosphate hydrolases"/>
    <property type="match status" value="1"/>
</dbReference>
<dbReference type="GO" id="GO:0009267">
    <property type="term" value="P:cellular response to starvation"/>
    <property type="evidence" value="ECO:0007669"/>
    <property type="project" value="TreeGrafter"/>
</dbReference>